<organism evidence="12 13">
    <name type="scientific">Salvia divinorum</name>
    <name type="common">Maria pastora</name>
    <name type="synonym">Diviner's sage</name>
    <dbReference type="NCBI Taxonomy" id="28513"/>
    <lineage>
        <taxon>Eukaryota</taxon>
        <taxon>Viridiplantae</taxon>
        <taxon>Streptophyta</taxon>
        <taxon>Embryophyta</taxon>
        <taxon>Tracheophyta</taxon>
        <taxon>Spermatophyta</taxon>
        <taxon>Magnoliopsida</taxon>
        <taxon>eudicotyledons</taxon>
        <taxon>Gunneridae</taxon>
        <taxon>Pentapetalae</taxon>
        <taxon>asterids</taxon>
        <taxon>lamiids</taxon>
        <taxon>Lamiales</taxon>
        <taxon>Lamiaceae</taxon>
        <taxon>Nepetoideae</taxon>
        <taxon>Mentheae</taxon>
        <taxon>Salviinae</taxon>
        <taxon>Salvia</taxon>
        <taxon>Salvia subgen. Calosphace</taxon>
    </lineage>
</organism>
<evidence type="ECO:0000256" key="2">
    <source>
        <dbReference type="ARBA" id="ARBA00022454"/>
    </source>
</evidence>
<proteinExistence type="inferred from homology"/>
<dbReference type="GO" id="GO:0051315">
    <property type="term" value="P:attachment of mitotic spindle microtubules to kinetochore"/>
    <property type="evidence" value="ECO:0007669"/>
    <property type="project" value="UniProtKB-UniRule"/>
</dbReference>
<dbReference type="InterPro" id="IPR055260">
    <property type="entry name" value="Ndc80_CH"/>
</dbReference>
<keyword evidence="8" id="KW-0995">Kinetochore</keyword>
<comment type="subunit">
    <text evidence="8">Component of the NDC80 complex.</text>
</comment>
<dbReference type="Proteomes" id="UP001567538">
    <property type="component" value="Unassembled WGS sequence"/>
</dbReference>
<dbReference type="PANTHER" id="PTHR46681">
    <property type="entry name" value="KINETOCHORE PROTEIN NDC80 HOMOLOG"/>
    <property type="match status" value="1"/>
</dbReference>
<keyword evidence="13" id="KW-1185">Reference proteome</keyword>
<dbReference type="PANTHER" id="PTHR46681:SF1">
    <property type="entry name" value="KINETOCHORE PROTEIN NDC80 HOMOLOG"/>
    <property type="match status" value="1"/>
</dbReference>
<keyword evidence="7 8" id="KW-0137">Centromere</keyword>
<dbReference type="AlphaFoldDB" id="A0ABD1FR11"/>
<dbReference type="Gene3D" id="1.10.418.30">
    <property type="entry name" value="Ncd80 complex, Ncd80 subunit"/>
    <property type="match status" value="1"/>
</dbReference>
<dbReference type="InterPro" id="IPR055307">
    <property type="entry name" value="NDC80_plants"/>
</dbReference>
<evidence type="ECO:0000256" key="7">
    <source>
        <dbReference type="ARBA" id="ARBA00023328"/>
    </source>
</evidence>
<protein>
    <recommendedName>
        <fullName evidence="8">Kinetochore protein NDC80</fullName>
    </recommendedName>
</protein>
<dbReference type="EMBL" id="JBEAFC010000012">
    <property type="protein sequence ID" value="KAL1534291.1"/>
    <property type="molecule type" value="Genomic_DNA"/>
</dbReference>
<evidence type="ECO:0000256" key="9">
    <source>
        <dbReference type="SAM" id="Coils"/>
    </source>
</evidence>
<feature type="region of interest" description="Disordered" evidence="10">
    <location>
        <begin position="1"/>
        <end position="34"/>
    </location>
</feature>
<accession>A0ABD1FR11</accession>
<keyword evidence="6 8" id="KW-0131">Cell cycle</keyword>
<dbReference type="Pfam" id="PF03801">
    <property type="entry name" value="Ndc80_HEC"/>
    <property type="match status" value="1"/>
</dbReference>
<dbReference type="GO" id="GO:0051301">
    <property type="term" value="P:cell division"/>
    <property type="evidence" value="ECO:0007669"/>
    <property type="project" value="UniProtKB-UniRule"/>
</dbReference>
<feature type="coiled-coil region" evidence="9">
    <location>
        <begin position="443"/>
        <end position="477"/>
    </location>
</feature>
<keyword evidence="3 8" id="KW-0132">Cell division</keyword>
<comment type="subcellular location">
    <subcellularLocation>
        <location evidence="8">Chromosome</location>
        <location evidence="8">Centromere</location>
        <location evidence="8">Kinetochore</location>
    </subcellularLocation>
    <subcellularLocation>
        <location evidence="8">Nucleus</location>
    </subcellularLocation>
</comment>
<keyword evidence="4 8" id="KW-0498">Mitosis</keyword>
<dbReference type="GO" id="GO:0005634">
    <property type="term" value="C:nucleus"/>
    <property type="evidence" value="ECO:0007669"/>
    <property type="project" value="UniProtKB-SubCell"/>
</dbReference>
<comment type="function">
    <text evidence="8">Acts as a component of the essential kinetochore-associated NDC80 complex, which is required for chromosome segregation and spindle checkpoint activity.</text>
</comment>
<keyword evidence="8" id="KW-0539">Nucleus</keyword>
<evidence type="ECO:0000256" key="4">
    <source>
        <dbReference type="ARBA" id="ARBA00022776"/>
    </source>
</evidence>
<comment type="similarity">
    <text evidence="1 8">Belongs to the NDC80/HEC1 family.</text>
</comment>
<reference evidence="12 13" key="1">
    <citation type="submission" date="2024-06" db="EMBL/GenBank/DDBJ databases">
        <title>A chromosome level genome sequence of Diviner's sage (Salvia divinorum).</title>
        <authorList>
            <person name="Ford S.A."/>
            <person name="Ro D.-K."/>
            <person name="Ness R.W."/>
            <person name="Phillips M.A."/>
        </authorList>
    </citation>
    <scope>NUCLEOTIDE SEQUENCE [LARGE SCALE GENOMIC DNA]</scope>
    <source>
        <strain evidence="12">SAF-2024a</strain>
        <tissue evidence="12">Leaf</tissue>
    </source>
</reference>
<keyword evidence="2 8" id="KW-0158">Chromosome</keyword>
<keyword evidence="5 9" id="KW-0175">Coiled coil</keyword>
<feature type="domain" description="Kinetochore protein Ndc80 CH" evidence="11">
    <location>
        <begin position="42"/>
        <end position="170"/>
    </location>
</feature>
<evidence type="ECO:0000256" key="10">
    <source>
        <dbReference type="SAM" id="MobiDB-lite"/>
    </source>
</evidence>
<evidence type="ECO:0000313" key="12">
    <source>
        <dbReference type="EMBL" id="KAL1534291.1"/>
    </source>
</evidence>
<evidence type="ECO:0000256" key="1">
    <source>
        <dbReference type="ARBA" id="ARBA00007050"/>
    </source>
</evidence>
<evidence type="ECO:0000256" key="6">
    <source>
        <dbReference type="ARBA" id="ARBA00023306"/>
    </source>
</evidence>
<evidence type="ECO:0000256" key="3">
    <source>
        <dbReference type="ARBA" id="ARBA00022618"/>
    </source>
</evidence>
<evidence type="ECO:0000256" key="5">
    <source>
        <dbReference type="ARBA" id="ARBA00023054"/>
    </source>
</evidence>
<comment type="caution">
    <text evidence="12">The sequence shown here is derived from an EMBL/GenBank/DDBJ whole genome shotgun (WGS) entry which is preliminary data.</text>
</comment>
<evidence type="ECO:0000256" key="8">
    <source>
        <dbReference type="RuleBase" id="RU368072"/>
    </source>
</evidence>
<feature type="coiled-coil region" evidence="9">
    <location>
        <begin position="270"/>
        <end position="349"/>
    </location>
</feature>
<dbReference type="InterPro" id="IPR038273">
    <property type="entry name" value="Ndc80_sf"/>
</dbReference>
<sequence length="584" mass="65516">MRAAGRRRAAESLAPDRRPPPPTPTNTADPWQSITTPVNRRESDASFCGSLPSIASAGRHSAAAINISDRSYQLSALRTINSYLASQSASFSLKHPLPSAKDITETLKLLLQRFGFASQKIDEDLTHALKFLKCPLKLNKSALRAPGTPHSWPNLLAVIHWLVQLAQFTDSTMNSSPEFEGEKLLMHNVNSYLLYIMGDDEAVDALDSEFVRELEEWRDEVGGNATAVDENANELDAKLMALQKGPSQKEVLEQEKAVVEKDVTKFHDMIGQLDAHLVDVQKKLEEKERALEAKAEERKRICDENEELNRKIEEQGINMRDAERMKRELQAVERNLEEAEAGRSGWEEKIWELDSEIGHKFKELERLVMECNQTIRRLKLGNGFQYQLHADGSTPAEVLGLDYKSILKPALVAFAEEIKGSSMEKLEELISLRPRSGENAATLEDKRNRIGVLQSHNDEVESQLDIVTKEMQEYISRRAAEAKKMLEEVETKAQHISVVEKDAAELLKNSKAGLHEGTIQTEEDVKLCARELFDLINSVAAYKEYIGSKIARMRTDLLETAGAVADTYKGYRPSQGHVVSDSSN</sequence>
<feature type="compositionally biased region" description="Basic and acidic residues" evidence="10">
    <location>
        <begin position="8"/>
        <end position="19"/>
    </location>
</feature>
<name>A0ABD1FR11_SALDI</name>
<dbReference type="GO" id="GO:0031262">
    <property type="term" value="C:Ndc80 complex"/>
    <property type="evidence" value="ECO:0007669"/>
    <property type="project" value="UniProtKB-UniRule"/>
</dbReference>
<gene>
    <name evidence="12" type="ORF">AAHA92_30481</name>
</gene>
<evidence type="ECO:0000313" key="13">
    <source>
        <dbReference type="Proteomes" id="UP001567538"/>
    </source>
</evidence>
<evidence type="ECO:0000259" key="11">
    <source>
        <dbReference type="Pfam" id="PF03801"/>
    </source>
</evidence>